<reference evidence="1 2" key="1">
    <citation type="journal article" date="2016" name="Nat. Commun.">
        <title>Thousands of microbial genomes shed light on interconnected biogeochemical processes in an aquifer system.</title>
        <authorList>
            <person name="Anantharaman K."/>
            <person name="Brown C.T."/>
            <person name="Hug L.A."/>
            <person name="Sharon I."/>
            <person name="Castelle C.J."/>
            <person name="Probst A.J."/>
            <person name="Thomas B.C."/>
            <person name="Singh A."/>
            <person name="Wilkins M.J."/>
            <person name="Karaoz U."/>
            <person name="Brodie E.L."/>
            <person name="Williams K.H."/>
            <person name="Hubbard S.S."/>
            <person name="Banfield J.F."/>
        </authorList>
    </citation>
    <scope>NUCLEOTIDE SEQUENCE [LARGE SCALE GENOMIC DNA]</scope>
</reference>
<evidence type="ECO:0000313" key="1">
    <source>
        <dbReference type="EMBL" id="OGK25271.1"/>
    </source>
</evidence>
<dbReference type="AlphaFoldDB" id="A0A1F7H233"/>
<evidence type="ECO:0000313" key="2">
    <source>
        <dbReference type="Proteomes" id="UP000177913"/>
    </source>
</evidence>
<gene>
    <name evidence="1" type="ORF">A3C25_00435</name>
</gene>
<accession>A0A1F7H233</accession>
<proteinExistence type="predicted"/>
<protein>
    <submittedName>
        <fullName evidence="1">Uncharacterized protein</fullName>
    </submittedName>
</protein>
<dbReference type="EMBL" id="MFZO01000013">
    <property type="protein sequence ID" value="OGK25271.1"/>
    <property type="molecule type" value="Genomic_DNA"/>
</dbReference>
<name>A0A1F7H233_9BACT</name>
<dbReference type="Proteomes" id="UP000177913">
    <property type="component" value="Unassembled WGS sequence"/>
</dbReference>
<organism evidence="1 2">
    <name type="scientific">Candidatus Roizmanbacteria bacterium RIFCSPHIGHO2_02_FULL_38_11</name>
    <dbReference type="NCBI Taxonomy" id="1802039"/>
    <lineage>
        <taxon>Bacteria</taxon>
        <taxon>Candidatus Roizmaniibacteriota</taxon>
    </lineage>
</organism>
<comment type="caution">
    <text evidence="1">The sequence shown here is derived from an EMBL/GenBank/DDBJ whole genome shotgun (WGS) entry which is preliminary data.</text>
</comment>
<sequence length="206" mass="24580">MNGSIVNKLDKKKAKLGVHWQNKWINFCSVNFTADGSFIFSSKFHNNKKTIEVGTSRLINQTFINHKREHNHTISNGCHISLHPKKQVMHFRENFPGKILYVREFRWFPVNIPFNLLYLYTFPLDICFADKKKCHFFTPIQDHYTSSIQLKVDIFPRNTQKHFPNKNSVWIFWGYCPDYLVRVSFNLISQRVPALIYWPEDRELKL</sequence>